<dbReference type="GO" id="GO:0051536">
    <property type="term" value="F:iron-sulfur cluster binding"/>
    <property type="evidence" value="ECO:0007669"/>
    <property type="project" value="InterPro"/>
</dbReference>
<evidence type="ECO:0000313" key="4">
    <source>
        <dbReference type="Proteomes" id="UP000001306"/>
    </source>
</evidence>
<dbReference type="SUPFAM" id="SSF54292">
    <property type="entry name" value="2Fe-2S ferredoxin-like"/>
    <property type="match status" value="1"/>
</dbReference>
<evidence type="ECO:0008006" key="5">
    <source>
        <dbReference type="Google" id="ProtNLM"/>
    </source>
</evidence>
<protein>
    <recommendedName>
        <fullName evidence="5">(2Fe-2S)-binding protein</fullName>
    </recommendedName>
</protein>
<evidence type="ECO:0000256" key="2">
    <source>
        <dbReference type="SAM" id="MobiDB-lite"/>
    </source>
</evidence>
<sequence>MSSDEPPVSPPSPGARASVRLPVERGDAVEIELDGERLACFGGETVAAALLAAGVYRFGTTRDGEPRQPFCNMGTCFDCAVTIDGRALTRSCLTTVRDGMRVETTRGH</sequence>
<dbReference type="RefSeq" id="WP_011185886.1">
    <property type="nucleotide sequence ID" value="NC_006087.1"/>
</dbReference>
<keyword evidence="4" id="KW-1185">Reference proteome</keyword>
<dbReference type="EMBL" id="AE016822">
    <property type="protein sequence ID" value="AAT88890.1"/>
    <property type="molecule type" value="Genomic_DNA"/>
</dbReference>
<evidence type="ECO:0000313" key="3">
    <source>
        <dbReference type="EMBL" id="AAT88890.1"/>
    </source>
</evidence>
<dbReference type="InterPro" id="IPR036010">
    <property type="entry name" value="2Fe-2S_ferredoxin-like_sf"/>
</dbReference>
<proteinExistence type="predicted"/>
<dbReference type="GO" id="GO:0016491">
    <property type="term" value="F:oxidoreductase activity"/>
    <property type="evidence" value="ECO:0007669"/>
    <property type="project" value="UniProtKB-KW"/>
</dbReference>
<keyword evidence="1" id="KW-0560">Oxidoreductase</keyword>
<dbReference type="Gene3D" id="3.10.20.440">
    <property type="entry name" value="2Fe-2S iron-sulphur cluster binding domain, sarcosine oxidase, alpha subunit, N-terminal domain"/>
    <property type="match status" value="1"/>
</dbReference>
<dbReference type="InterPro" id="IPR042204">
    <property type="entry name" value="2Fe-2S-bd_N"/>
</dbReference>
<name>Q6AFF5_LEIXX</name>
<feature type="region of interest" description="Disordered" evidence="2">
    <location>
        <begin position="1"/>
        <end position="21"/>
    </location>
</feature>
<dbReference type="Proteomes" id="UP000001306">
    <property type="component" value="Chromosome"/>
</dbReference>
<evidence type="ECO:0000256" key="1">
    <source>
        <dbReference type="ARBA" id="ARBA00023002"/>
    </source>
</evidence>
<dbReference type="AlphaFoldDB" id="Q6AFF5"/>
<accession>Q6AFF5</accession>
<dbReference type="KEGG" id="lxx:Lxx10230"/>
<dbReference type="HOGENOM" id="CLU_153062_1_0_11"/>
<organism evidence="3 4">
    <name type="scientific">Leifsonia xyli subsp. xyli (strain CTCB07)</name>
    <dbReference type="NCBI Taxonomy" id="281090"/>
    <lineage>
        <taxon>Bacteria</taxon>
        <taxon>Bacillati</taxon>
        <taxon>Actinomycetota</taxon>
        <taxon>Actinomycetes</taxon>
        <taxon>Micrococcales</taxon>
        <taxon>Microbacteriaceae</taxon>
        <taxon>Leifsonia</taxon>
    </lineage>
</organism>
<reference evidence="3 4" key="1">
    <citation type="journal article" date="2004" name="Mol. Plant Microbe Interact.">
        <title>The genome sequence of the Gram-positive sugarcane pathogen Leifsonia xyli subsp. xyli.</title>
        <authorList>
            <person name="Monteiro-Vitorello C.B."/>
            <person name="Camargo L.E.A."/>
            <person name="Van Sluys M.A."/>
            <person name="Kitajima J.P."/>
            <person name="Truffi D."/>
            <person name="do Amaral A.M."/>
            <person name="Harakava R."/>
            <person name="de Oliveira J.C.F."/>
            <person name="Wood D."/>
            <person name="de Oliveira M.C."/>
            <person name="Miyaki C.Y."/>
            <person name="Takita M.A."/>
            <person name="da Silva A.C.R."/>
            <person name="Furlan L.R."/>
            <person name="Carraro D.M."/>
            <person name="Camarotte G."/>
            <person name="Almeida N.F. Jr."/>
            <person name="Carrer H."/>
            <person name="Coutinho L.L."/>
            <person name="El-Dorry H.A."/>
            <person name="Ferro M.I.T."/>
            <person name="Gagliardi P.R."/>
            <person name="Giglioti E."/>
            <person name="Goldman M.H.S."/>
            <person name="Goldman G.H."/>
            <person name="Kimura E.T."/>
            <person name="Ferro E.S."/>
            <person name="Kuramae E.E."/>
            <person name="Lemos E.G.M."/>
            <person name="Lemos M.V.F."/>
            <person name="Mauro S.M.Z."/>
            <person name="Machado M.A."/>
            <person name="Marino C.L."/>
            <person name="Menck C.F."/>
            <person name="Nunes L.R."/>
            <person name="Oliveira R.C."/>
            <person name="Pereira G.G."/>
            <person name="Siqueira W."/>
            <person name="de Souza A.A."/>
            <person name="Tsai S.M."/>
            <person name="Zanca A.S."/>
            <person name="Simpson A.J.G."/>
            <person name="Brumbley S.M."/>
            <person name="Setubal J.C."/>
        </authorList>
    </citation>
    <scope>NUCLEOTIDE SEQUENCE [LARGE SCALE GENOMIC DNA]</scope>
    <source>
        <strain evidence="3 4">CTCB07</strain>
    </source>
</reference>
<gene>
    <name evidence="3" type="ordered locus">Lxx10230</name>
</gene>
<dbReference type="eggNOG" id="COG1034">
    <property type="taxonomic scope" value="Bacteria"/>
</dbReference>
<dbReference type="Pfam" id="PF13510">
    <property type="entry name" value="Fer2_4"/>
    <property type="match status" value="1"/>
</dbReference>
<dbReference type="STRING" id="281090.Lxx10230"/>